<name>A0A498SU00_ACAVI</name>
<dbReference type="EMBL" id="UPTC01002476">
    <property type="protein sequence ID" value="VBB33528.1"/>
    <property type="molecule type" value="Genomic_DNA"/>
</dbReference>
<feature type="domain" description="MSP" evidence="3">
    <location>
        <begin position="24"/>
        <end position="138"/>
    </location>
</feature>
<dbReference type="AlphaFoldDB" id="A0A498SU00"/>
<keyword evidence="2" id="KW-0175">Coiled coil</keyword>
<evidence type="ECO:0000256" key="1">
    <source>
        <dbReference type="RuleBase" id="RU003425"/>
    </source>
</evidence>
<dbReference type="PROSITE" id="PS50202">
    <property type="entry name" value="MSP"/>
    <property type="match status" value="1"/>
</dbReference>
<dbReference type="Proteomes" id="UP000276991">
    <property type="component" value="Unassembled WGS sequence"/>
</dbReference>
<reference evidence="4 5" key="1">
    <citation type="submission" date="2018-08" db="EMBL/GenBank/DDBJ databases">
        <authorList>
            <person name="Laetsch R D."/>
            <person name="Stevens L."/>
            <person name="Kumar S."/>
            <person name="Blaxter L. M."/>
        </authorList>
    </citation>
    <scope>NUCLEOTIDE SEQUENCE [LARGE SCALE GENOMIC DNA]</scope>
</reference>
<organism evidence="4 5">
    <name type="scientific">Acanthocheilonema viteae</name>
    <name type="common">Filarial nematode worm</name>
    <name type="synonym">Dipetalonema viteae</name>
    <dbReference type="NCBI Taxonomy" id="6277"/>
    <lineage>
        <taxon>Eukaryota</taxon>
        <taxon>Metazoa</taxon>
        <taxon>Ecdysozoa</taxon>
        <taxon>Nematoda</taxon>
        <taxon>Chromadorea</taxon>
        <taxon>Rhabditida</taxon>
        <taxon>Spirurina</taxon>
        <taxon>Spiruromorpha</taxon>
        <taxon>Filarioidea</taxon>
        <taxon>Onchocercidae</taxon>
        <taxon>Acanthocheilonema</taxon>
    </lineage>
</organism>
<dbReference type="InterPro" id="IPR013783">
    <property type="entry name" value="Ig-like_fold"/>
</dbReference>
<dbReference type="SUPFAM" id="SSF49354">
    <property type="entry name" value="PapD-like"/>
    <property type="match status" value="1"/>
</dbReference>
<comment type="function">
    <text evidence="1">Central component in molecular interactions underlying sperm crawling. Forms an extensive filament system that extends from sperm villipoda, along the leading edge of the pseudopod.</text>
</comment>
<keyword evidence="1" id="KW-0206">Cytoskeleton</keyword>
<protein>
    <recommendedName>
        <fullName evidence="1">Major sperm protein</fullName>
    </recommendedName>
</protein>
<evidence type="ECO:0000259" key="3">
    <source>
        <dbReference type="PROSITE" id="PS50202"/>
    </source>
</evidence>
<dbReference type="InterPro" id="IPR000535">
    <property type="entry name" value="MSP_dom"/>
</dbReference>
<evidence type="ECO:0000256" key="2">
    <source>
        <dbReference type="SAM" id="Coils"/>
    </source>
</evidence>
<feature type="coiled-coil region" evidence="2">
    <location>
        <begin position="176"/>
        <end position="252"/>
    </location>
</feature>
<gene>
    <name evidence="4" type="ORF">NAV_LOCUS8319</name>
</gene>
<accession>A0A498SU00</accession>
<keyword evidence="5" id="KW-1185">Reference proteome</keyword>
<dbReference type="InterPro" id="IPR008962">
    <property type="entry name" value="PapD-like_sf"/>
</dbReference>
<evidence type="ECO:0000313" key="5">
    <source>
        <dbReference type="Proteomes" id="UP000276991"/>
    </source>
</evidence>
<dbReference type="Pfam" id="PF00635">
    <property type="entry name" value="Motile_Sperm"/>
    <property type="match status" value="1"/>
</dbReference>
<proteinExistence type="predicted"/>
<dbReference type="Gene3D" id="2.60.40.10">
    <property type="entry name" value="Immunoglobulins"/>
    <property type="match status" value="1"/>
</dbReference>
<keyword evidence="1" id="KW-0963">Cytoplasm</keyword>
<sequence length="265" mass="30775">MSGAIIRLSKYKDGILKNDEQKINLVCLDQTYVCFDVEQLTNAKQEVKLRRCKNIQDDIVWRMRTNVPTRYLINPSRGFIQNDEPVTLTIELVGNKFHPKHKLTLQAIAMIDGCNERTIWKHQKFNCNKVQVIRLKLSTVLMNIEMSKYEEENLTTEAENIKSAIEQSSTTGLAGIKELEKLLNDLKEDFNNVRKNTERTKRLKAILEQALDSRKLSLIELKRQLMESELETKKLMKELEDKEAELQVAQQMQTNSIVHPTCRIS</sequence>
<evidence type="ECO:0000313" key="4">
    <source>
        <dbReference type="EMBL" id="VBB33528.1"/>
    </source>
</evidence>
<dbReference type="OrthoDB" id="75724at2759"/>